<evidence type="ECO:0000256" key="9">
    <source>
        <dbReference type="ARBA" id="ARBA00022741"/>
    </source>
</evidence>
<dbReference type="GO" id="GO:0005524">
    <property type="term" value="F:ATP binding"/>
    <property type="evidence" value="ECO:0007669"/>
    <property type="project" value="UniProtKB-KW"/>
</dbReference>
<dbReference type="UniPathway" id="UPA00138"/>
<dbReference type="EMBL" id="RKMF01000004">
    <property type="protein sequence ID" value="ROZ64044.1"/>
    <property type="molecule type" value="Genomic_DNA"/>
</dbReference>
<keyword evidence="12" id="KW-0460">Magnesium</keyword>
<dbReference type="OrthoDB" id="9765468at2"/>
<dbReference type="RefSeq" id="WP_123824623.1">
    <property type="nucleotide sequence ID" value="NZ_RKMF01000004.1"/>
</dbReference>
<comment type="cofactor">
    <cofactor evidence="1">
        <name>Mg(2+)</name>
        <dbReference type="ChEBI" id="CHEBI:18420"/>
    </cofactor>
</comment>
<evidence type="ECO:0000256" key="14">
    <source>
        <dbReference type="ARBA" id="ARBA00047700"/>
    </source>
</evidence>
<protein>
    <recommendedName>
        <fullName evidence="6">Phosphoenolpyruvate synthase</fullName>
        <ecNumber evidence="5">2.7.9.2</ecNumber>
    </recommendedName>
    <alternativeName>
        <fullName evidence="13">Pyruvate, water dikinase</fullName>
    </alternativeName>
</protein>
<keyword evidence="8" id="KW-0479">Metal-binding</keyword>
<keyword evidence="17" id="KW-1185">Reference proteome</keyword>
<dbReference type="EC" id="2.7.9.2" evidence="5"/>
<keyword evidence="9" id="KW-0547">Nucleotide-binding</keyword>
<dbReference type="PANTHER" id="PTHR43030:SF1">
    <property type="entry name" value="PHOSPHOENOLPYRUVATE SYNTHASE"/>
    <property type="match status" value="1"/>
</dbReference>
<dbReference type="InterPro" id="IPR013815">
    <property type="entry name" value="ATP_grasp_subdomain_1"/>
</dbReference>
<evidence type="ECO:0000313" key="17">
    <source>
        <dbReference type="Proteomes" id="UP000270616"/>
    </source>
</evidence>
<comment type="similarity">
    <text evidence="4">Belongs to the PEP-utilizing enzyme family.</text>
</comment>
<keyword evidence="10" id="KW-0418">Kinase</keyword>
<evidence type="ECO:0000259" key="15">
    <source>
        <dbReference type="Pfam" id="PF01326"/>
    </source>
</evidence>
<proteinExistence type="inferred from homology"/>
<organism evidence="16 17">
    <name type="scientific">Kocuria soli</name>
    <dbReference type="NCBI Taxonomy" id="2485125"/>
    <lineage>
        <taxon>Bacteria</taxon>
        <taxon>Bacillati</taxon>
        <taxon>Actinomycetota</taxon>
        <taxon>Actinomycetes</taxon>
        <taxon>Micrococcales</taxon>
        <taxon>Micrococcaceae</taxon>
        <taxon>Kocuria</taxon>
    </lineage>
</organism>
<feature type="domain" description="Pyruvate phosphate dikinase AMP/ATP-binding" evidence="15">
    <location>
        <begin position="19"/>
        <end position="309"/>
    </location>
</feature>
<comment type="function">
    <text evidence="2">Catalyzes the phosphorylation of pyruvate to phosphoenolpyruvate.</text>
</comment>
<evidence type="ECO:0000256" key="3">
    <source>
        <dbReference type="ARBA" id="ARBA00004742"/>
    </source>
</evidence>
<evidence type="ECO:0000256" key="13">
    <source>
        <dbReference type="ARBA" id="ARBA00033470"/>
    </source>
</evidence>
<evidence type="ECO:0000256" key="6">
    <source>
        <dbReference type="ARBA" id="ARBA00021623"/>
    </source>
</evidence>
<dbReference type="InterPro" id="IPR006319">
    <property type="entry name" value="PEP_synth"/>
</dbReference>
<comment type="pathway">
    <text evidence="3">Carbohydrate biosynthesis; gluconeogenesis.</text>
</comment>
<reference evidence="16 17" key="1">
    <citation type="submission" date="2018-10" db="EMBL/GenBank/DDBJ databases">
        <title>Kocuria sp. M5W7-7, whole genome shotgun sequence.</title>
        <authorList>
            <person name="Tuo L."/>
        </authorList>
    </citation>
    <scope>NUCLEOTIDE SEQUENCE [LARGE SCALE GENOMIC DNA]</scope>
    <source>
        <strain evidence="16 17">M5W7-7</strain>
    </source>
</reference>
<dbReference type="SUPFAM" id="SSF56059">
    <property type="entry name" value="Glutathione synthetase ATP-binding domain-like"/>
    <property type="match status" value="1"/>
</dbReference>
<keyword evidence="11" id="KW-0067">ATP-binding</keyword>
<dbReference type="GO" id="GO:0008986">
    <property type="term" value="F:pyruvate, water dikinase activity"/>
    <property type="evidence" value="ECO:0007669"/>
    <property type="project" value="UniProtKB-EC"/>
</dbReference>
<sequence>MTSEAFVLWFEDLKYTDIPQVGGKNASLGEMIRSLAEEDVKVPGGFATTAHAYREFIRHNNLKDILAEETQALDTGERTLEQVGTAVRRALRHGEFPEEIAHAIREAYAEMCRRDGVEAASVAVRSSATAEDLPEASFAGQQETDLNITGPEDLLAACKRCYASLFTDRAINYRRERGFDHLEVALSVGVQKMVQSDRAGSGVMFSLDTDTGFPDVVVIDAAWGLGETVVQGAVDPDEYRVFKPRLAEPHLDPILTKKLGRKEKKMIYAVGGNQSTQTVDTQGAERNRLVLTDDEILTLARWAVIIEKH</sequence>
<name>A0A3N4A5S9_9MICC</name>
<dbReference type="GO" id="GO:0006094">
    <property type="term" value="P:gluconeogenesis"/>
    <property type="evidence" value="ECO:0007669"/>
    <property type="project" value="UniProtKB-UniPathway"/>
</dbReference>
<evidence type="ECO:0000256" key="1">
    <source>
        <dbReference type="ARBA" id="ARBA00001946"/>
    </source>
</evidence>
<keyword evidence="7" id="KW-0808">Transferase</keyword>
<evidence type="ECO:0000256" key="12">
    <source>
        <dbReference type="ARBA" id="ARBA00022842"/>
    </source>
</evidence>
<evidence type="ECO:0000256" key="5">
    <source>
        <dbReference type="ARBA" id="ARBA00011996"/>
    </source>
</evidence>
<dbReference type="Gene3D" id="3.30.470.20">
    <property type="entry name" value="ATP-grasp fold, B domain"/>
    <property type="match status" value="1"/>
</dbReference>
<evidence type="ECO:0000256" key="4">
    <source>
        <dbReference type="ARBA" id="ARBA00007837"/>
    </source>
</evidence>
<evidence type="ECO:0000256" key="8">
    <source>
        <dbReference type="ARBA" id="ARBA00022723"/>
    </source>
</evidence>
<dbReference type="Proteomes" id="UP000270616">
    <property type="component" value="Unassembled WGS sequence"/>
</dbReference>
<dbReference type="Pfam" id="PF01326">
    <property type="entry name" value="PPDK_N"/>
    <property type="match status" value="1"/>
</dbReference>
<evidence type="ECO:0000256" key="10">
    <source>
        <dbReference type="ARBA" id="ARBA00022777"/>
    </source>
</evidence>
<dbReference type="FunFam" id="3.30.1490.20:FF:000010">
    <property type="entry name" value="Phosphoenolpyruvate synthase"/>
    <property type="match status" value="1"/>
</dbReference>
<dbReference type="PANTHER" id="PTHR43030">
    <property type="entry name" value="PHOSPHOENOLPYRUVATE SYNTHASE"/>
    <property type="match status" value="1"/>
</dbReference>
<gene>
    <name evidence="16" type="ORF">EDL96_04505</name>
</gene>
<dbReference type="Gene3D" id="3.30.1490.20">
    <property type="entry name" value="ATP-grasp fold, A domain"/>
    <property type="match status" value="1"/>
</dbReference>
<evidence type="ECO:0000256" key="7">
    <source>
        <dbReference type="ARBA" id="ARBA00022679"/>
    </source>
</evidence>
<accession>A0A3N4A5S9</accession>
<evidence type="ECO:0000313" key="16">
    <source>
        <dbReference type="EMBL" id="ROZ64044.1"/>
    </source>
</evidence>
<evidence type="ECO:0000256" key="2">
    <source>
        <dbReference type="ARBA" id="ARBA00002988"/>
    </source>
</evidence>
<dbReference type="GO" id="GO:0046872">
    <property type="term" value="F:metal ion binding"/>
    <property type="evidence" value="ECO:0007669"/>
    <property type="project" value="UniProtKB-KW"/>
</dbReference>
<evidence type="ECO:0000256" key="11">
    <source>
        <dbReference type="ARBA" id="ARBA00022840"/>
    </source>
</evidence>
<comment type="caution">
    <text evidence="16">The sequence shown here is derived from an EMBL/GenBank/DDBJ whole genome shotgun (WGS) entry which is preliminary data.</text>
</comment>
<comment type="catalytic activity">
    <reaction evidence="14">
        <text>pyruvate + ATP + H2O = phosphoenolpyruvate + AMP + phosphate + 2 H(+)</text>
        <dbReference type="Rhea" id="RHEA:11364"/>
        <dbReference type="ChEBI" id="CHEBI:15361"/>
        <dbReference type="ChEBI" id="CHEBI:15377"/>
        <dbReference type="ChEBI" id="CHEBI:15378"/>
        <dbReference type="ChEBI" id="CHEBI:30616"/>
        <dbReference type="ChEBI" id="CHEBI:43474"/>
        <dbReference type="ChEBI" id="CHEBI:58702"/>
        <dbReference type="ChEBI" id="CHEBI:456215"/>
        <dbReference type="EC" id="2.7.9.2"/>
    </reaction>
</comment>
<dbReference type="AlphaFoldDB" id="A0A3N4A5S9"/>
<dbReference type="InterPro" id="IPR002192">
    <property type="entry name" value="PPDK_AMP/ATP-bd"/>
</dbReference>